<dbReference type="InterPro" id="IPR029044">
    <property type="entry name" value="Nucleotide-diphossugar_trans"/>
</dbReference>
<name>A0A4Q0PFG9_9FLAO</name>
<dbReference type="PANTHER" id="PTHR22916">
    <property type="entry name" value="GLYCOSYLTRANSFERASE"/>
    <property type="match status" value="1"/>
</dbReference>
<keyword evidence="3" id="KW-1185">Reference proteome</keyword>
<evidence type="ECO:0000313" key="2">
    <source>
        <dbReference type="EMBL" id="RXG24899.1"/>
    </source>
</evidence>
<reference evidence="2 3" key="1">
    <citation type="submission" date="2018-07" db="EMBL/GenBank/DDBJ databases">
        <title>Leeuwenhoekiella genomics.</title>
        <authorList>
            <person name="Tahon G."/>
            <person name="Willems A."/>
        </authorList>
    </citation>
    <scope>NUCLEOTIDE SEQUENCE [LARGE SCALE GENOMIC DNA]</scope>
    <source>
        <strain evidence="2 3">LMG 22550</strain>
    </source>
</reference>
<dbReference type="EMBL" id="QOVM01000001">
    <property type="protein sequence ID" value="RXG24899.1"/>
    <property type="molecule type" value="Genomic_DNA"/>
</dbReference>
<proteinExistence type="predicted"/>
<dbReference type="GO" id="GO:0016758">
    <property type="term" value="F:hexosyltransferase activity"/>
    <property type="evidence" value="ECO:0007669"/>
    <property type="project" value="UniProtKB-ARBA"/>
</dbReference>
<sequence length="327" mass="38370">MKPLISIILPTFNGQKYLELAIISILNQTYQNFELIIVDDFSSDSTPQIIEKYLEIDSRIKAIRNPKNLNLPTSLNKGHCLAKGAYMTWTSDDNILKVNFLECLLLGILKTDVDVIYSNFEIVDHSNNFIRINKVGTIDRLPFENVIGASFLYKSIVFTNIQYRESLSGIEDYDFWIRAAQSYKFKIIKDVLYKYRIHTETLTYSLRNDRKQAERFEDNLKVVIDNLNELSYASKVLLFNFHCREGQWNWDFFLKNRGDFEKEYLVWLNTYGIKDLSVSKRYLSILRELLLQTNSKKIILKLLCQKPTLLSSKFSSRTTLKLLKKLF</sequence>
<dbReference type="Gene3D" id="3.90.550.10">
    <property type="entry name" value="Spore Coat Polysaccharide Biosynthesis Protein SpsA, Chain A"/>
    <property type="match status" value="1"/>
</dbReference>
<dbReference type="InterPro" id="IPR001173">
    <property type="entry name" value="Glyco_trans_2-like"/>
</dbReference>
<dbReference type="Proteomes" id="UP000289238">
    <property type="component" value="Unassembled WGS sequence"/>
</dbReference>
<dbReference type="Pfam" id="PF00535">
    <property type="entry name" value="Glycos_transf_2"/>
    <property type="match status" value="1"/>
</dbReference>
<dbReference type="AlphaFoldDB" id="A0A4Q0PFG9"/>
<evidence type="ECO:0000259" key="1">
    <source>
        <dbReference type="Pfam" id="PF00535"/>
    </source>
</evidence>
<dbReference type="SUPFAM" id="SSF53448">
    <property type="entry name" value="Nucleotide-diphospho-sugar transferases"/>
    <property type="match status" value="1"/>
</dbReference>
<organism evidence="2 3">
    <name type="scientific">Leeuwenhoekiella aequorea</name>
    <dbReference type="NCBI Taxonomy" id="283736"/>
    <lineage>
        <taxon>Bacteria</taxon>
        <taxon>Pseudomonadati</taxon>
        <taxon>Bacteroidota</taxon>
        <taxon>Flavobacteriia</taxon>
        <taxon>Flavobacteriales</taxon>
        <taxon>Flavobacteriaceae</taxon>
        <taxon>Leeuwenhoekiella</taxon>
    </lineage>
</organism>
<dbReference type="PANTHER" id="PTHR22916:SF3">
    <property type="entry name" value="UDP-GLCNAC:BETAGAL BETA-1,3-N-ACETYLGLUCOSAMINYLTRANSFERASE-LIKE PROTEIN 1"/>
    <property type="match status" value="1"/>
</dbReference>
<comment type="caution">
    <text evidence="2">The sequence shown here is derived from an EMBL/GenBank/DDBJ whole genome shotgun (WGS) entry which is preliminary data.</text>
</comment>
<dbReference type="RefSeq" id="WP_128756608.1">
    <property type="nucleotide sequence ID" value="NZ_QOVM01000001.1"/>
</dbReference>
<protein>
    <submittedName>
        <fullName evidence="2">Glycosyltransferase involved in cell wall biosynthesis</fullName>
    </submittedName>
</protein>
<feature type="domain" description="Glycosyltransferase 2-like" evidence="1">
    <location>
        <begin position="6"/>
        <end position="136"/>
    </location>
</feature>
<dbReference type="OrthoDB" id="396512at2"/>
<gene>
    <name evidence="2" type="ORF">DSM00_695</name>
</gene>
<keyword evidence="2" id="KW-0808">Transferase</keyword>
<accession>A0A4Q0PFG9</accession>
<evidence type="ECO:0000313" key="3">
    <source>
        <dbReference type="Proteomes" id="UP000289238"/>
    </source>
</evidence>